<dbReference type="PANTHER" id="PTHR13593">
    <property type="match status" value="1"/>
</dbReference>
<dbReference type="SUPFAM" id="SSF51695">
    <property type="entry name" value="PLC-like phosphodiesterases"/>
    <property type="match status" value="1"/>
</dbReference>
<accession>A0A226DNE3</accession>
<dbReference type="AlphaFoldDB" id="A0A226DNE3"/>
<dbReference type="STRING" id="158441.A0A226DNE3"/>
<evidence type="ECO:0000259" key="1">
    <source>
        <dbReference type="SMART" id="SM00148"/>
    </source>
</evidence>
<dbReference type="PANTHER" id="PTHR13593:SF113">
    <property type="entry name" value="SI:DKEY-266F7.9"/>
    <property type="match status" value="1"/>
</dbReference>
<reference evidence="2 3" key="1">
    <citation type="submission" date="2015-12" db="EMBL/GenBank/DDBJ databases">
        <title>The genome of Folsomia candida.</title>
        <authorList>
            <person name="Faddeeva A."/>
            <person name="Derks M.F."/>
            <person name="Anvar Y."/>
            <person name="Smit S."/>
            <person name="Van Straalen N."/>
            <person name="Roelofs D."/>
        </authorList>
    </citation>
    <scope>NUCLEOTIDE SEQUENCE [LARGE SCALE GENOMIC DNA]</scope>
    <source>
        <strain evidence="2 3">VU population</strain>
        <tissue evidence="2">Whole body</tissue>
    </source>
</reference>
<dbReference type="Proteomes" id="UP000198287">
    <property type="component" value="Unassembled WGS sequence"/>
</dbReference>
<evidence type="ECO:0000313" key="3">
    <source>
        <dbReference type="Proteomes" id="UP000198287"/>
    </source>
</evidence>
<dbReference type="CDD" id="cd08586">
    <property type="entry name" value="PI-PLCc_BcPLC_like"/>
    <property type="match status" value="1"/>
</dbReference>
<dbReference type="Gene3D" id="3.20.20.190">
    <property type="entry name" value="Phosphatidylinositol (PI) phosphodiesterase"/>
    <property type="match status" value="1"/>
</dbReference>
<sequence>MDRSTWMSKLPDSSRLSDITIPGSHDSMSLHGGFAAQTQSLFLQDQLKVGIRAIDIRCRWYRDSFPIHHGIIFQKTYFDSVLQTVVSFLHSNPNETILLKIKQEYDSSQNTKSFWQIYQNYVAPVNQSVWIPTSANPNLSEIRGKIVILDDYSTSSTPQNFTSYGISYKSRELFDSQNFYQLKTPLEMTKKWKLVKNQALKANNSRGSSYFVNHLSGNGDATGVFPYFVASGRATSGPNSDQLFTGVTDPLGKKMFPPEFPRRHCLLGICMYYFEGMNTLMNDFIKNNDIKFVGIVYSDFPGDGLIDTLINLNFK</sequence>
<comment type="caution">
    <text evidence="2">The sequence shown here is derived from an EMBL/GenBank/DDBJ whole genome shotgun (WGS) entry which is preliminary data.</text>
</comment>
<dbReference type="OMA" id="DLGMRYD"/>
<dbReference type="InterPro" id="IPR051057">
    <property type="entry name" value="PI-PLC_domain"/>
</dbReference>
<dbReference type="GO" id="GO:0006629">
    <property type="term" value="P:lipid metabolic process"/>
    <property type="evidence" value="ECO:0007669"/>
    <property type="project" value="InterPro"/>
</dbReference>
<keyword evidence="3" id="KW-1185">Reference proteome</keyword>
<dbReference type="InterPro" id="IPR017946">
    <property type="entry name" value="PLC-like_Pdiesterase_TIM-brl"/>
</dbReference>
<feature type="domain" description="Phosphatidylinositol-specific phospholipase C X" evidence="1">
    <location>
        <begin position="11"/>
        <end position="151"/>
    </location>
</feature>
<protein>
    <submittedName>
        <fullName evidence="2">1-phosphatidylinositol phosphodiesterase</fullName>
    </submittedName>
</protein>
<dbReference type="SMART" id="SM00148">
    <property type="entry name" value="PLCXc"/>
    <property type="match status" value="1"/>
</dbReference>
<name>A0A226DNE3_FOLCA</name>
<proteinExistence type="predicted"/>
<gene>
    <name evidence="2" type="ORF">Fcan01_19187</name>
</gene>
<dbReference type="GO" id="GO:0008081">
    <property type="term" value="F:phosphoric diester hydrolase activity"/>
    <property type="evidence" value="ECO:0007669"/>
    <property type="project" value="InterPro"/>
</dbReference>
<dbReference type="Pfam" id="PF00388">
    <property type="entry name" value="PI-PLC-X"/>
    <property type="match status" value="1"/>
</dbReference>
<evidence type="ECO:0000313" key="2">
    <source>
        <dbReference type="EMBL" id="OXA46131.1"/>
    </source>
</evidence>
<dbReference type="EMBL" id="LNIX01000016">
    <property type="protein sequence ID" value="OXA46131.1"/>
    <property type="molecule type" value="Genomic_DNA"/>
</dbReference>
<organism evidence="2 3">
    <name type="scientific">Folsomia candida</name>
    <name type="common">Springtail</name>
    <dbReference type="NCBI Taxonomy" id="158441"/>
    <lineage>
        <taxon>Eukaryota</taxon>
        <taxon>Metazoa</taxon>
        <taxon>Ecdysozoa</taxon>
        <taxon>Arthropoda</taxon>
        <taxon>Hexapoda</taxon>
        <taxon>Collembola</taxon>
        <taxon>Entomobryomorpha</taxon>
        <taxon>Isotomoidea</taxon>
        <taxon>Isotomidae</taxon>
        <taxon>Proisotominae</taxon>
        <taxon>Folsomia</taxon>
    </lineage>
</organism>
<dbReference type="OrthoDB" id="7697653at2759"/>
<dbReference type="InterPro" id="IPR000909">
    <property type="entry name" value="PLipase_C_PInositol-sp_X_dom"/>
</dbReference>
<dbReference type="PROSITE" id="PS50007">
    <property type="entry name" value="PIPLC_X_DOMAIN"/>
    <property type="match status" value="1"/>
</dbReference>